<gene>
    <name evidence="2" type="ORF">SLEP1_g2221</name>
</gene>
<proteinExistence type="predicted"/>
<dbReference type="AlphaFoldDB" id="A0AAV5HRT2"/>
<reference evidence="2 3" key="1">
    <citation type="journal article" date="2021" name="Commun. Biol.">
        <title>The genome of Shorea leprosula (Dipterocarpaceae) highlights the ecological relevance of drought in aseasonal tropical rainforests.</title>
        <authorList>
            <person name="Ng K.K.S."/>
            <person name="Kobayashi M.J."/>
            <person name="Fawcett J.A."/>
            <person name="Hatakeyama M."/>
            <person name="Paape T."/>
            <person name="Ng C.H."/>
            <person name="Ang C.C."/>
            <person name="Tnah L.H."/>
            <person name="Lee C.T."/>
            <person name="Nishiyama T."/>
            <person name="Sese J."/>
            <person name="O'Brien M.J."/>
            <person name="Copetti D."/>
            <person name="Mohd Noor M.I."/>
            <person name="Ong R.C."/>
            <person name="Putra M."/>
            <person name="Sireger I.Z."/>
            <person name="Indrioko S."/>
            <person name="Kosugi Y."/>
            <person name="Izuno A."/>
            <person name="Isagi Y."/>
            <person name="Lee S.L."/>
            <person name="Shimizu K.K."/>
        </authorList>
    </citation>
    <scope>NUCLEOTIDE SEQUENCE [LARGE SCALE GENOMIC DNA]</scope>
    <source>
        <strain evidence="2">214</strain>
    </source>
</reference>
<sequence>MVSVEYALRDDDEMDERHDSPRRGNYGRHGISPYGRSPSPYHRRPSPDYGCARSPAYDRYNGAAPAYERHRSPDHGRQRSPEHVRYRR</sequence>
<feature type="region of interest" description="Disordered" evidence="1">
    <location>
        <begin position="1"/>
        <end position="88"/>
    </location>
</feature>
<evidence type="ECO:0000313" key="2">
    <source>
        <dbReference type="EMBL" id="GKU87894.1"/>
    </source>
</evidence>
<dbReference type="EMBL" id="BPVZ01000002">
    <property type="protein sequence ID" value="GKU87894.1"/>
    <property type="molecule type" value="Genomic_DNA"/>
</dbReference>
<protein>
    <submittedName>
        <fullName evidence="2">Uncharacterized protein</fullName>
    </submittedName>
</protein>
<keyword evidence="3" id="KW-1185">Reference proteome</keyword>
<comment type="caution">
    <text evidence="2">The sequence shown here is derived from an EMBL/GenBank/DDBJ whole genome shotgun (WGS) entry which is preliminary data.</text>
</comment>
<evidence type="ECO:0000256" key="1">
    <source>
        <dbReference type="SAM" id="MobiDB-lite"/>
    </source>
</evidence>
<accession>A0AAV5HRT2</accession>
<organism evidence="2 3">
    <name type="scientific">Rubroshorea leprosula</name>
    <dbReference type="NCBI Taxonomy" id="152421"/>
    <lineage>
        <taxon>Eukaryota</taxon>
        <taxon>Viridiplantae</taxon>
        <taxon>Streptophyta</taxon>
        <taxon>Embryophyta</taxon>
        <taxon>Tracheophyta</taxon>
        <taxon>Spermatophyta</taxon>
        <taxon>Magnoliopsida</taxon>
        <taxon>eudicotyledons</taxon>
        <taxon>Gunneridae</taxon>
        <taxon>Pentapetalae</taxon>
        <taxon>rosids</taxon>
        <taxon>malvids</taxon>
        <taxon>Malvales</taxon>
        <taxon>Dipterocarpaceae</taxon>
        <taxon>Rubroshorea</taxon>
    </lineage>
</organism>
<evidence type="ECO:0000313" key="3">
    <source>
        <dbReference type="Proteomes" id="UP001054252"/>
    </source>
</evidence>
<feature type="compositionally biased region" description="Basic and acidic residues" evidence="1">
    <location>
        <begin position="67"/>
        <end position="88"/>
    </location>
</feature>
<dbReference type="Proteomes" id="UP001054252">
    <property type="component" value="Unassembled WGS sequence"/>
</dbReference>
<name>A0AAV5HRT2_9ROSI</name>